<dbReference type="AlphaFoldDB" id="A0A5E4EWZ3"/>
<organism evidence="2 3">
    <name type="scientific">Prunus dulcis</name>
    <name type="common">Almond</name>
    <name type="synonym">Amygdalus dulcis</name>
    <dbReference type="NCBI Taxonomy" id="3755"/>
    <lineage>
        <taxon>Eukaryota</taxon>
        <taxon>Viridiplantae</taxon>
        <taxon>Streptophyta</taxon>
        <taxon>Embryophyta</taxon>
        <taxon>Tracheophyta</taxon>
        <taxon>Spermatophyta</taxon>
        <taxon>Magnoliopsida</taxon>
        <taxon>eudicotyledons</taxon>
        <taxon>Gunneridae</taxon>
        <taxon>Pentapetalae</taxon>
        <taxon>rosids</taxon>
        <taxon>fabids</taxon>
        <taxon>Rosales</taxon>
        <taxon>Rosaceae</taxon>
        <taxon>Amygdaloideae</taxon>
        <taxon>Amygdaleae</taxon>
        <taxon>Prunus</taxon>
    </lineage>
</organism>
<dbReference type="EMBL" id="CABIKO010000040">
    <property type="protein sequence ID" value="VVA19986.1"/>
    <property type="molecule type" value="Genomic_DNA"/>
</dbReference>
<proteinExistence type="predicted"/>
<gene>
    <name evidence="2" type="ORF">ALMOND_2B025426</name>
</gene>
<feature type="chain" id="PRO_5022734436" evidence="1">
    <location>
        <begin position="22"/>
        <end position="85"/>
    </location>
</feature>
<reference evidence="3" key="1">
    <citation type="journal article" date="2020" name="Plant J.">
        <title>Transposons played a major role in the diversification between the closely related almond and peach genomes: results from the almond genome sequence.</title>
        <authorList>
            <person name="Alioto T."/>
            <person name="Alexiou K.G."/>
            <person name="Bardil A."/>
            <person name="Barteri F."/>
            <person name="Castanera R."/>
            <person name="Cruz F."/>
            <person name="Dhingra A."/>
            <person name="Duval H."/>
            <person name="Fernandez I Marti A."/>
            <person name="Frias L."/>
            <person name="Galan B."/>
            <person name="Garcia J.L."/>
            <person name="Howad W."/>
            <person name="Gomez-Garrido J."/>
            <person name="Gut M."/>
            <person name="Julca I."/>
            <person name="Morata J."/>
            <person name="Puigdomenech P."/>
            <person name="Ribeca P."/>
            <person name="Rubio Cabetas M.J."/>
            <person name="Vlasova A."/>
            <person name="Wirthensohn M."/>
            <person name="Garcia-Mas J."/>
            <person name="Gabaldon T."/>
            <person name="Casacuberta J.M."/>
            <person name="Arus P."/>
        </authorList>
    </citation>
    <scope>NUCLEOTIDE SEQUENCE [LARGE SCALE GENOMIC DNA]</scope>
    <source>
        <strain evidence="3">cv. Texas</strain>
    </source>
</reference>
<evidence type="ECO:0000313" key="2">
    <source>
        <dbReference type="EMBL" id="VVA19986.1"/>
    </source>
</evidence>
<feature type="signal peptide" evidence="1">
    <location>
        <begin position="1"/>
        <end position="21"/>
    </location>
</feature>
<evidence type="ECO:0000256" key="1">
    <source>
        <dbReference type="SAM" id="SignalP"/>
    </source>
</evidence>
<name>A0A5E4EWZ3_PRUDU</name>
<dbReference type="InParanoid" id="A0A5E4EWZ3"/>
<protein>
    <submittedName>
        <fullName evidence="2">PREDICTED: squamosa promoter-binding 13A isoform X1</fullName>
    </submittedName>
</protein>
<keyword evidence="1" id="KW-0732">Signal</keyword>
<sequence length="85" mass="9357">MAASLKCYLFNKLLSLFPALSCLLATRCLYNLDGGDQTKASFVLHFCLISRLPSEAELVGRIDIEQRKTGNPMLYAAVLLDFGDA</sequence>
<accession>A0A5E4EWZ3</accession>
<evidence type="ECO:0000313" key="3">
    <source>
        <dbReference type="Proteomes" id="UP000327085"/>
    </source>
</evidence>
<dbReference type="Gramene" id="VVA19986">
    <property type="protein sequence ID" value="VVA19986"/>
    <property type="gene ID" value="Prudul26B025426"/>
</dbReference>
<dbReference type="Proteomes" id="UP000327085">
    <property type="component" value="Chromosome 1"/>
</dbReference>